<organism evidence="1 2">
    <name type="scientific">Opisthorchis viverrini</name>
    <name type="common">Southeast Asian liver fluke</name>
    <dbReference type="NCBI Taxonomy" id="6198"/>
    <lineage>
        <taxon>Eukaryota</taxon>
        <taxon>Metazoa</taxon>
        <taxon>Spiralia</taxon>
        <taxon>Lophotrochozoa</taxon>
        <taxon>Platyhelminthes</taxon>
        <taxon>Trematoda</taxon>
        <taxon>Digenea</taxon>
        <taxon>Opisthorchiida</taxon>
        <taxon>Opisthorchiata</taxon>
        <taxon>Opisthorchiidae</taxon>
        <taxon>Opisthorchis</taxon>
    </lineage>
</organism>
<name>A0A1S8WR01_OPIVI</name>
<gene>
    <name evidence="1" type="ORF">X801_07240</name>
</gene>
<reference evidence="1 2" key="1">
    <citation type="submission" date="2015-03" db="EMBL/GenBank/DDBJ databases">
        <title>Draft genome of the nematode, Opisthorchis viverrini.</title>
        <authorList>
            <person name="Mitreva M."/>
        </authorList>
    </citation>
    <scope>NUCLEOTIDE SEQUENCE [LARGE SCALE GENOMIC DNA]</scope>
    <source>
        <strain evidence="1">Khon Kaen</strain>
    </source>
</reference>
<protein>
    <submittedName>
        <fullName evidence="1">Uncharacterized protein</fullName>
    </submittedName>
</protein>
<dbReference type="Proteomes" id="UP000243686">
    <property type="component" value="Unassembled WGS sequence"/>
</dbReference>
<dbReference type="EMBL" id="KV896223">
    <property type="protein sequence ID" value="OON16929.1"/>
    <property type="molecule type" value="Genomic_DNA"/>
</dbReference>
<evidence type="ECO:0000313" key="1">
    <source>
        <dbReference type="EMBL" id="OON16929.1"/>
    </source>
</evidence>
<proteinExistence type="predicted"/>
<keyword evidence="2" id="KW-1185">Reference proteome</keyword>
<dbReference type="AlphaFoldDB" id="A0A1S8WR01"/>
<evidence type="ECO:0000313" key="2">
    <source>
        <dbReference type="Proteomes" id="UP000243686"/>
    </source>
</evidence>
<sequence>MDCESSRPGVFDKEAIIRLDNFCTPVGNRSWKAKLHLKLDGFARPDCFGMEQLTKVFNR</sequence>
<accession>A0A1S8WR01</accession>